<evidence type="ECO:0000256" key="1">
    <source>
        <dbReference type="SAM" id="MobiDB-lite"/>
    </source>
</evidence>
<organism evidence="2 3">
    <name type="scientific">Perkinsus olseni</name>
    <name type="common">Perkinsus atlanticus</name>
    <dbReference type="NCBI Taxonomy" id="32597"/>
    <lineage>
        <taxon>Eukaryota</taxon>
        <taxon>Sar</taxon>
        <taxon>Alveolata</taxon>
        <taxon>Perkinsozoa</taxon>
        <taxon>Perkinsea</taxon>
        <taxon>Perkinsida</taxon>
        <taxon>Perkinsidae</taxon>
        <taxon>Perkinsus</taxon>
    </lineage>
</organism>
<gene>
    <name evidence="2" type="ORF">FOZ63_009662</name>
</gene>
<name>A0A7J6UQK3_PEROL</name>
<protein>
    <submittedName>
        <fullName evidence="2">Uncharacterized protein</fullName>
    </submittedName>
</protein>
<proteinExistence type="predicted"/>
<sequence>MTFAPPRRGSPMLARDVRREIGAHLLPAEEAATREKILMRLEEAIEGARRGDGHSVKLSVDSSGSHFPSQKVEIASRPADDLLRIALRSLLRLLCSRSSMDALGEKRISQVVSMCQLA</sequence>
<reference evidence="2 3" key="1">
    <citation type="submission" date="2020-04" db="EMBL/GenBank/DDBJ databases">
        <title>Perkinsus olseni comparative genomics.</title>
        <authorList>
            <person name="Bogema D.R."/>
        </authorList>
    </citation>
    <scope>NUCLEOTIDE SEQUENCE [LARGE SCALE GENOMIC DNA]</scope>
    <source>
        <strain evidence="2 3">ATCC PRA-207</strain>
    </source>
</reference>
<dbReference type="AlphaFoldDB" id="A0A7J6UQK3"/>
<dbReference type="Proteomes" id="UP000553632">
    <property type="component" value="Unassembled WGS sequence"/>
</dbReference>
<feature type="region of interest" description="Disordered" evidence="1">
    <location>
        <begin position="52"/>
        <end position="71"/>
    </location>
</feature>
<keyword evidence="3" id="KW-1185">Reference proteome</keyword>
<accession>A0A7J6UQK3</accession>
<feature type="non-terminal residue" evidence="2">
    <location>
        <position position="118"/>
    </location>
</feature>
<evidence type="ECO:0000313" key="3">
    <source>
        <dbReference type="Proteomes" id="UP000553632"/>
    </source>
</evidence>
<dbReference type="EMBL" id="JABANO010000383">
    <property type="protein sequence ID" value="KAF4759266.1"/>
    <property type="molecule type" value="Genomic_DNA"/>
</dbReference>
<evidence type="ECO:0000313" key="2">
    <source>
        <dbReference type="EMBL" id="KAF4759266.1"/>
    </source>
</evidence>
<comment type="caution">
    <text evidence="2">The sequence shown here is derived from an EMBL/GenBank/DDBJ whole genome shotgun (WGS) entry which is preliminary data.</text>
</comment>